<gene>
    <name evidence="1" type="ORF">CLV67_13717</name>
</gene>
<dbReference type="SUPFAM" id="SSF55469">
    <property type="entry name" value="FMN-dependent nitroreductase-like"/>
    <property type="match status" value="1"/>
</dbReference>
<dbReference type="OrthoDB" id="8156917at2"/>
<dbReference type="EMBL" id="PVMZ01000037">
    <property type="protein sequence ID" value="PRX09152.1"/>
    <property type="molecule type" value="Genomic_DNA"/>
</dbReference>
<dbReference type="InterPro" id="IPR000415">
    <property type="entry name" value="Nitroreductase-like"/>
</dbReference>
<dbReference type="InterPro" id="IPR050627">
    <property type="entry name" value="Nitroreductase/BluB"/>
</dbReference>
<reference evidence="1 2" key="1">
    <citation type="submission" date="2018-03" db="EMBL/GenBank/DDBJ databases">
        <title>Genomic Encyclopedia of Archaeal and Bacterial Type Strains, Phase II (KMG-II): from individual species to whole genera.</title>
        <authorList>
            <person name="Goeker M."/>
        </authorList>
    </citation>
    <scope>NUCLEOTIDE SEQUENCE [LARGE SCALE GENOMIC DNA]</scope>
    <source>
        <strain evidence="1 2">DSM 43146</strain>
    </source>
</reference>
<proteinExistence type="predicted"/>
<dbReference type="Proteomes" id="UP000239415">
    <property type="component" value="Unassembled WGS sequence"/>
</dbReference>
<dbReference type="Gene3D" id="3.40.109.10">
    <property type="entry name" value="NADH Oxidase"/>
    <property type="match status" value="1"/>
</dbReference>
<protein>
    <recommendedName>
        <fullName evidence="3">Nitroreductase family protein</fullName>
    </recommendedName>
</protein>
<sequence>MTSTQTVDAEAVNRALTNATTAASHAPSIHDTRPWRWRAHGNRLDLSVDGSRTPAGTDLDRRLAILSCGAALHHALISLAADGRHTTVTRLPDRAKAGHLATVRVNDRVTVEPTAIRHLQTIALRHTDRRGPSGIAVDADTLRPIAAAAESQQTLLHLLRPRQIFDLASATDDARRIESGNQAWQAELRDWGGTGSPRTGTPDTAVLPEASTATVPGRNSGRCGDMAVADTQDRTAAFAILYGPGDSDLDWLRAGEALSAVCLKATESGLSVQPLSSTIEVGATREIVKHLLPGPGHPYLVLRFGVLDATASDPSRTPRLPAEQIAVQP</sequence>
<dbReference type="PANTHER" id="PTHR23026:SF123">
    <property type="entry name" value="NAD(P)H NITROREDUCTASE RV3131-RELATED"/>
    <property type="match status" value="1"/>
</dbReference>
<dbReference type="GO" id="GO:0016491">
    <property type="term" value="F:oxidoreductase activity"/>
    <property type="evidence" value="ECO:0007669"/>
    <property type="project" value="InterPro"/>
</dbReference>
<dbReference type="NCBIfam" id="NF047509">
    <property type="entry name" value="Rv3131_FMN_oxido"/>
    <property type="match status" value="1"/>
</dbReference>
<name>A0A2T0JP11_9ACTN</name>
<comment type="caution">
    <text evidence="1">The sequence shown here is derived from an EMBL/GenBank/DDBJ whole genome shotgun (WGS) entry which is preliminary data.</text>
</comment>
<accession>A0A2T0JP11</accession>
<dbReference type="RefSeq" id="WP_106330633.1">
    <property type="nucleotide sequence ID" value="NZ_BOMO01000144.1"/>
</dbReference>
<organism evidence="1 2">
    <name type="scientific">Actinoplanes italicus</name>
    <dbReference type="NCBI Taxonomy" id="113567"/>
    <lineage>
        <taxon>Bacteria</taxon>
        <taxon>Bacillati</taxon>
        <taxon>Actinomycetota</taxon>
        <taxon>Actinomycetes</taxon>
        <taxon>Micromonosporales</taxon>
        <taxon>Micromonosporaceae</taxon>
        <taxon>Actinoplanes</taxon>
    </lineage>
</organism>
<evidence type="ECO:0000313" key="2">
    <source>
        <dbReference type="Proteomes" id="UP000239415"/>
    </source>
</evidence>
<dbReference type="PANTHER" id="PTHR23026">
    <property type="entry name" value="NADPH NITROREDUCTASE"/>
    <property type="match status" value="1"/>
</dbReference>
<keyword evidence="2" id="KW-1185">Reference proteome</keyword>
<evidence type="ECO:0000313" key="1">
    <source>
        <dbReference type="EMBL" id="PRX09152.1"/>
    </source>
</evidence>
<dbReference type="AlphaFoldDB" id="A0A2T0JP11"/>
<evidence type="ECO:0008006" key="3">
    <source>
        <dbReference type="Google" id="ProtNLM"/>
    </source>
</evidence>